<feature type="binding site" evidence="5 7">
    <location>
        <position position="340"/>
    </location>
    <ligand>
        <name>NAD(+)</name>
        <dbReference type="ChEBI" id="CHEBI:57540"/>
    </ligand>
</feature>
<comment type="pathway">
    <text evidence="5 8">Amino-acid biosynthesis; L-homocysteine biosynthesis; L-homocysteine from S-adenosyl-L-homocysteine: step 1/1.</text>
</comment>
<dbReference type="InterPro" id="IPR042172">
    <property type="entry name" value="Adenosylhomocyst_ase-like_sf"/>
</dbReference>
<dbReference type="AlphaFoldDB" id="A0A179D3U7"/>
<dbReference type="InterPro" id="IPR015878">
    <property type="entry name" value="Ado_hCys_hydrolase_NAD-bd"/>
</dbReference>
<dbReference type="GO" id="GO:0033353">
    <property type="term" value="P:S-adenosylmethionine cycle"/>
    <property type="evidence" value="ECO:0007669"/>
    <property type="project" value="TreeGrafter"/>
</dbReference>
<dbReference type="Proteomes" id="UP000078390">
    <property type="component" value="Unassembled WGS sequence"/>
</dbReference>
<feature type="binding site" evidence="5 6">
    <location>
        <position position="150"/>
    </location>
    <ligand>
        <name>substrate</name>
    </ligand>
</feature>
<dbReference type="PATRIC" id="fig|999894.6.peg.1201"/>
<feature type="binding site" evidence="7">
    <location>
        <begin position="216"/>
        <end position="221"/>
    </location>
    <ligand>
        <name>NAD(+)</name>
        <dbReference type="ChEBI" id="CHEBI:57540"/>
    </ligand>
</feature>
<dbReference type="NCBIfam" id="NF004005">
    <property type="entry name" value="PRK05476.2-3"/>
    <property type="match status" value="1"/>
</dbReference>
<dbReference type="InterPro" id="IPR020082">
    <property type="entry name" value="S-Ado-L-homoCys_hydrolase_CS"/>
</dbReference>
<feature type="binding site" evidence="5 7">
    <location>
        <begin position="293"/>
        <end position="295"/>
    </location>
    <ligand>
        <name>NAD(+)</name>
        <dbReference type="ChEBI" id="CHEBI:57540"/>
    </ligand>
</feature>
<dbReference type="PROSITE" id="PS00738">
    <property type="entry name" value="ADOHCYASE_1"/>
    <property type="match status" value="1"/>
</dbReference>
<dbReference type="Gene3D" id="3.40.50.720">
    <property type="entry name" value="NAD(P)-binding Rossmann-like Domain"/>
    <property type="match status" value="1"/>
</dbReference>
<feature type="binding site" evidence="5 6">
    <location>
        <position position="184"/>
    </location>
    <ligand>
        <name>substrate</name>
    </ligand>
</feature>
<dbReference type="OrthoDB" id="9802717at2"/>
<reference evidence="11 12" key="1">
    <citation type="submission" date="2016-04" db="EMBL/GenBank/DDBJ databases">
        <title>Genome analysis of Thermosulfurimonas dismutans, the first thermophilic sulfur-disproportionating bacterium of the phylum Thermodesulfobacteria.</title>
        <authorList>
            <person name="Mardanov A.V."/>
            <person name="Beletsky A.V."/>
            <person name="Kadnikov V.V."/>
            <person name="Slobodkin A.I."/>
            <person name="Ravin N.V."/>
        </authorList>
    </citation>
    <scope>NUCLEOTIDE SEQUENCE [LARGE SCALE GENOMIC DNA]</scope>
    <source>
        <strain evidence="11 12">S95</strain>
    </source>
</reference>
<organism evidence="11 12">
    <name type="scientific">Thermosulfurimonas dismutans</name>
    <dbReference type="NCBI Taxonomy" id="999894"/>
    <lineage>
        <taxon>Bacteria</taxon>
        <taxon>Pseudomonadati</taxon>
        <taxon>Thermodesulfobacteriota</taxon>
        <taxon>Thermodesulfobacteria</taxon>
        <taxon>Thermodesulfobacteriales</taxon>
        <taxon>Thermodesulfobacteriaceae</taxon>
        <taxon>Thermosulfurimonas</taxon>
    </lineage>
</organism>
<evidence type="ECO:0000256" key="7">
    <source>
        <dbReference type="PIRSR" id="PIRSR001109-2"/>
    </source>
</evidence>
<evidence type="ECO:0000313" key="12">
    <source>
        <dbReference type="Proteomes" id="UP000078390"/>
    </source>
</evidence>
<evidence type="ECO:0000256" key="6">
    <source>
        <dbReference type="PIRSR" id="PIRSR001109-1"/>
    </source>
</evidence>
<dbReference type="EMBL" id="LWLG01000007">
    <property type="protein sequence ID" value="OAQ20750.1"/>
    <property type="molecule type" value="Genomic_DNA"/>
</dbReference>
<protein>
    <recommendedName>
        <fullName evidence="5">Adenosylhomocysteinase</fullName>
        <ecNumber evidence="5">3.13.2.1</ecNumber>
    </recommendedName>
    <alternativeName>
        <fullName evidence="5">S-adenosyl-L-homocysteine hydrolase</fullName>
        <shortName evidence="5">AdoHcyase</shortName>
    </alternativeName>
</protein>
<dbReference type="RefSeq" id="WP_068670361.1">
    <property type="nucleotide sequence ID" value="NZ_LWLG01000007.1"/>
</dbReference>
<evidence type="ECO:0000256" key="9">
    <source>
        <dbReference type="RuleBase" id="RU004166"/>
    </source>
</evidence>
<evidence type="ECO:0000256" key="3">
    <source>
        <dbReference type="ARBA" id="ARBA00022801"/>
    </source>
</evidence>
<sequence length="418" mass="46037">MNFDIKDPSLAEKGRLRIEWAGRDMPVLSRLKEEFEKEKPLSGLRIGACLHVTTETANLMVVLKAGGAEVTLCASNPLSTQDDVAASLVKNFGIPVFAIRGEDRDTYYAHIKAVLDTHPHITMDDGADLISTLHAERPEQAKEVLGGTEETTTGVIRLRAMARDGALKYPVIAVNDALTKHLFDNRYGTGQSTIDGILRATNRLLAGSVFVVAGYGWCGRGLAMRARGMGARVIVTEVDPLRALEAVMDGFEVMPMEEAAEKGDFFCTVTGDIAVIRKEHFLRMKDGAIVANSGHFNVELDLDGLKEVSKEVRQIRDQVQEYTLTNGRRIYVLAEGRLVNLAAAEGHPSAVMDMSFANQALCCAYLAKHAKELKPQVYVVPQDIDRRVAEMKLSSMGIRIDRLTPEQEKYLSSWEMGT</sequence>
<dbReference type="InterPro" id="IPR000043">
    <property type="entry name" value="Adenosylhomocysteinase-like"/>
</dbReference>
<feature type="binding site" evidence="5 7">
    <location>
        <begin position="151"/>
        <end position="153"/>
    </location>
    <ligand>
        <name>NAD(+)</name>
        <dbReference type="ChEBI" id="CHEBI:57540"/>
    </ligand>
</feature>
<evidence type="ECO:0000256" key="5">
    <source>
        <dbReference type="HAMAP-Rule" id="MF_00563"/>
    </source>
</evidence>
<dbReference type="PANTHER" id="PTHR23420:SF0">
    <property type="entry name" value="ADENOSYLHOMOCYSTEINASE"/>
    <property type="match status" value="1"/>
</dbReference>
<keyword evidence="5" id="KW-0963">Cytoplasm</keyword>
<dbReference type="EC" id="3.13.2.1" evidence="5"/>
<dbReference type="SMART" id="SM00996">
    <property type="entry name" value="AdoHcyase"/>
    <property type="match status" value="1"/>
</dbReference>
<name>A0A179D3U7_9BACT</name>
<dbReference type="STRING" id="999894.TDIS_1206"/>
<comment type="caution">
    <text evidence="5">Lacks conserved residue(s) required for the propagation of feature annotation.</text>
</comment>
<proteinExistence type="inferred from homology"/>
<dbReference type="GO" id="GO:0005829">
    <property type="term" value="C:cytosol"/>
    <property type="evidence" value="ECO:0007669"/>
    <property type="project" value="TreeGrafter"/>
</dbReference>
<feature type="binding site" evidence="5 7">
    <location>
        <position position="237"/>
    </location>
    <ligand>
        <name>NAD(+)</name>
        <dbReference type="ChEBI" id="CHEBI:57540"/>
    </ligand>
</feature>
<evidence type="ECO:0000256" key="1">
    <source>
        <dbReference type="ARBA" id="ARBA00007122"/>
    </source>
</evidence>
<dbReference type="Pfam" id="PF00670">
    <property type="entry name" value="AdoHcyase_NAD"/>
    <property type="match status" value="1"/>
</dbReference>
<comment type="function">
    <text evidence="5">May play a key role in the regulation of the intracellular concentration of adenosylhomocysteine.</text>
</comment>
<comment type="caution">
    <text evidence="11">The sequence shown here is derived from an EMBL/GenBank/DDBJ whole genome shotgun (WGS) entry which is preliminary data.</text>
</comment>
<dbReference type="HAMAP" id="MF_00563">
    <property type="entry name" value="AdoHcyase"/>
    <property type="match status" value="1"/>
</dbReference>
<dbReference type="Gene3D" id="3.40.50.1480">
    <property type="entry name" value="Adenosylhomocysteinase-like"/>
    <property type="match status" value="1"/>
</dbReference>
<comment type="catalytic activity">
    <reaction evidence="5 8">
        <text>S-adenosyl-L-homocysteine + H2O = L-homocysteine + adenosine</text>
        <dbReference type="Rhea" id="RHEA:21708"/>
        <dbReference type="ChEBI" id="CHEBI:15377"/>
        <dbReference type="ChEBI" id="CHEBI:16335"/>
        <dbReference type="ChEBI" id="CHEBI:57856"/>
        <dbReference type="ChEBI" id="CHEBI:58199"/>
        <dbReference type="EC" id="3.13.2.1"/>
    </reaction>
</comment>
<evidence type="ECO:0000256" key="2">
    <source>
        <dbReference type="ARBA" id="ARBA00022563"/>
    </source>
</evidence>
<dbReference type="SUPFAM" id="SSF52283">
    <property type="entry name" value="Formate/glycerate dehydrogenase catalytic domain-like"/>
    <property type="match status" value="1"/>
</dbReference>
<gene>
    <name evidence="5" type="primary">ahcY</name>
    <name evidence="11" type="ORF">TDIS_1206</name>
</gene>
<evidence type="ECO:0000256" key="4">
    <source>
        <dbReference type="ARBA" id="ARBA00023027"/>
    </source>
</evidence>
<keyword evidence="4 5" id="KW-0520">NAD</keyword>
<dbReference type="GO" id="GO:0006730">
    <property type="term" value="P:one-carbon metabolic process"/>
    <property type="evidence" value="ECO:0007669"/>
    <property type="project" value="UniProtKB-UniRule"/>
</dbReference>
<dbReference type="GO" id="GO:0004013">
    <property type="term" value="F:adenosylhomocysteinase activity"/>
    <property type="evidence" value="ECO:0007669"/>
    <property type="project" value="UniProtKB-UniRule"/>
</dbReference>
<dbReference type="CDD" id="cd00401">
    <property type="entry name" value="SAHH"/>
    <property type="match status" value="1"/>
</dbReference>
<comment type="cofactor">
    <cofactor evidence="5 7 8">
        <name>NAD(+)</name>
        <dbReference type="ChEBI" id="CHEBI:57540"/>
    </cofactor>
    <text evidence="5 7 8">Binds 1 NAD(+) per subunit.</text>
</comment>
<keyword evidence="12" id="KW-1185">Reference proteome</keyword>
<dbReference type="FunFam" id="3.40.50.720:FF:000004">
    <property type="entry name" value="Adenosylhomocysteinase"/>
    <property type="match status" value="1"/>
</dbReference>
<dbReference type="PIRSF" id="PIRSF001109">
    <property type="entry name" value="Ad_hcy_hydrolase"/>
    <property type="match status" value="1"/>
</dbReference>
<feature type="binding site" evidence="5 6">
    <location>
        <position position="180"/>
    </location>
    <ligand>
        <name>substrate</name>
    </ligand>
</feature>
<evidence type="ECO:0000259" key="10">
    <source>
        <dbReference type="SMART" id="SM00997"/>
    </source>
</evidence>
<feature type="binding site" evidence="5">
    <location>
        <begin position="214"/>
        <end position="219"/>
    </location>
    <ligand>
        <name>NAD(+)</name>
        <dbReference type="ChEBI" id="CHEBI:57540"/>
    </ligand>
</feature>
<dbReference type="GO" id="GO:0071269">
    <property type="term" value="P:L-homocysteine biosynthetic process"/>
    <property type="evidence" value="ECO:0007669"/>
    <property type="project" value="UniProtKB-UniRule"/>
</dbReference>
<dbReference type="SMART" id="SM00997">
    <property type="entry name" value="AdoHcyase_NAD"/>
    <property type="match status" value="1"/>
</dbReference>
<dbReference type="InterPro" id="IPR036291">
    <property type="entry name" value="NAD(P)-bd_dom_sf"/>
</dbReference>
<feature type="domain" description="S-adenosyl-L-homocysteine hydrolase NAD binding" evidence="10">
    <location>
        <begin position="185"/>
        <end position="346"/>
    </location>
</feature>
<dbReference type="NCBIfam" id="TIGR00936">
    <property type="entry name" value="ahcY"/>
    <property type="match status" value="1"/>
</dbReference>
<dbReference type="PANTHER" id="PTHR23420">
    <property type="entry name" value="ADENOSYLHOMOCYSTEINASE"/>
    <property type="match status" value="1"/>
</dbReference>
<dbReference type="Pfam" id="PF05221">
    <property type="entry name" value="AdoHcyase"/>
    <property type="match status" value="2"/>
</dbReference>
<comment type="subcellular location">
    <subcellularLocation>
        <location evidence="5">Cytoplasm</location>
    </subcellularLocation>
</comment>
<feature type="binding site" evidence="5">
    <location>
        <position position="185"/>
    </location>
    <ligand>
        <name>NAD(+)</name>
        <dbReference type="ChEBI" id="CHEBI:57540"/>
    </ligand>
</feature>
<dbReference type="UniPathway" id="UPA00314">
    <property type="reaction ID" value="UER00076"/>
</dbReference>
<keyword evidence="2 5" id="KW-0554">One-carbon metabolism</keyword>
<feature type="binding site" evidence="7">
    <location>
        <position position="347"/>
    </location>
    <ligand>
        <name>NAD(+)</name>
        <dbReference type="ChEBI" id="CHEBI:57540"/>
    </ligand>
</feature>
<comment type="similarity">
    <text evidence="1 5 9">Belongs to the adenosylhomocysteinase family.</text>
</comment>
<evidence type="ECO:0000256" key="8">
    <source>
        <dbReference type="RuleBase" id="RU000548"/>
    </source>
</evidence>
<feature type="binding site" evidence="5 6">
    <location>
        <position position="53"/>
    </location>
    <ligand>
        <name>substrate</name>
    </ligand>
</feature>
<evidence type="ECO:0000313" key="11">
    <source>
        <dbReference type="EMBL" id="OAQ20750.1"/>
    </source>
</evidence>
<dbReference type="SUPFAM" id="SSF51735">
    <property type="entry name" value="NAD(P)-binding Rossmann-fold domains"/>
    <property type="match status" value="1"/>
</dbReference>
<accession>A0A179D3U7</accession>
<dbReference type="PROSITE" id="PS00739">
    <property type="entry name" value="ADOHCYASE_2"/>
    <property type="match status" value="1"/>
</dbReference>
<keyword evidence="3 5" id="KW-0378">Hydrolase</keyword>
<feature type="binding site" evidence="5 6">
    <location>
        <position position="125"/>
    </location>
    <ligand>
        <name>substrate</name>
    </ligand>
</feature>